<dbReference type="InterPro" id="IPR044660">
    <property type="entry name" value="IBH1-like"/>
</dbReference>
<comment type="caution">
    <text evidence="6">The sequence shown here is derived from an EMBL/GenBank/DDBJ whole genome shotgun (WGS) entry which is preliminary data.</text>
</comment>
<keyword evidence="5" id="KW-0472">Membrane</keyword>
<keyword evidence="2" id="KW-0805">Transcription regulation</keyword>
<dbReference type="OrthoDB" id="1363133at2759"/>
<keyword evidence="3" id="KW-0804">Transcription</keyword>
<dbReference type="EMBL" id="WOCE01000004">
    <property type="protein sequence ID" value="KAE9614825.1"/>
    <property type="molecule type" value="Genomic_DNA"/>
</dbReference>
<proteinExistence type="predicted"/>
<dbReference type="GO" id="GO:0005634">
    <property type="term" value="C:nucleus"/>
    <property type="evidence" value="ECO:0007669"/>
    <property type="project" value="UniProtKB-SubCell"/>
</dbReference>
<evidence type="ECO:0000256" key="3">
    <source>
        <dbReference type="ARBA" id="ARBA00023163"/>
    </source>
</evidence>
<dbReference type="AlphaFoldDB" id="A0A6A4QK04"/>
<reference evidence="7" key="1">
    <citation type="journal article" date="2020" name="Nat. Commun.">
        <title>Genome sequence of the cluster root forming white lupin.</title>
        <authorList>
            <person name="Hufnagel B."/>
            <person name="Marques A."/>
            <person name="Soriano A."/>
            <person name="Marques L."/>
            <person name="Divol F."/>
            <person name="Doumas P."/>
            <person name="Sallet E."/>
            <person name="Mancinotti D."/>
            <person name="Carrere S."/>
            <person name="Marande W."/>
            <person name="Arribat S."/>
            <person name="Keller J."/>
            <person name="Huneau C."/>
            <person name="Blein T."/>
            <person name="Aime D."/>
            <person name="Laguerre M."/>
            <person name="Taylor J."/>
            <person name="Schubert V."/>
            <person name="Nelson M."/>
            <person name="Geu-Flores F."/>
            <person name="Crespi M."/>
            <person name="Gallardo-Guerrero K."/>
            <person name="Delaux P.-M."/>
            <person name="Salse J."/>
            <person name="Berges H."/>
            <person name="Guyot R."/>
            <person name="Gouzy J."/>
            <person name="Peret B."/>
        </authorList>
    </citation>
    <scope>NUCLEOTIDE SEQUENCE [LARGE SCALE GENOMIC DNA]</scope>
    <source>
        <strain evidence="7">cv. Amiga</strain>
    </source>
</reference>
<keyword evidence="4" id="KW-0539">Nucleus</keyword>
<evidence type="ECO:0000256" key="2">
    <source>
        <dbReference type="ARBA" id="ARBA00023015"/>
    </source>
</evidence>
<name>A0A6A4QK04_LUPAL</name>
<dbReference type="InterPro" id="IPR044549">
    <property type="entry name" value="bHLH_AtIBH1-like"/>
</dbReference>
<dbReference type="CDD" id="cd11444">
    <property type="entry name" value="bHLH_AtIBH1_like"/>
    <property type="match status" value="1"/>
</dbReference>
<keyword evidence="7" id="KW-1185">Reference proteome</keyword>
<accession>A0A6A4QK04</accession>
<dbReference type="PANTHER" id="PTHR33124">
    <property type="entry name" value="TRANSCRIPTION FACTOR IBH1-LIKE 1"/>
    <property type="match status" value="1"/>
</dbReference>
<dbReference type="PANTHER" id="PTHR33124:SF43">
    <property type="entry name" value="TRANSCRIPTION FACTOR PAR2"/>
    <property type="match status" value="1"/>
</dbReference>
<evidence type="ECO:0000256" key="1">
    <source>
        <dbReference type="ARBA" id="ARBA00004123"/>
    </source>
</evidence>
<evidence type="ECO:0000313" key="7">
    <source>
        <dbReference type="Proteomes" id="UP000447434"/>
    </source>
</evidence>
<gene>
    <name evidence="6" type="ORF">Lalb_Chr04g0248771</name>
</gene>
<protein>
    <submittedName>
        <fullName evidence="6">Putative myc-type, basic helix-loop-helix (BHLH) domain-containing protein</fullName>
    </submittedName>
</protein>
<organism evidence="6 7">
    <name type="scientific">Lupinus albus</name>
    <name type="common">White lupine</name>
    <name type="synonym">Lupinus termis</name>
    <dbReference type="NCBI Taxonomy" id="3870"/>
    <lineage>
        <taxon>Eukaryota</taxon>
        <taxon>Viridiplantae</taxon>
        <taxon>Streptophyta</taxon>
        <taxon>Embryophyta</taxon>
        <taxon>Tracheophyta</taxon>
        <taxon>Spermatophyta</taxon>
        <taxon>Magnoliopsida</taxon>
        <taxon>eudicotyledons</taxon>
        <taxon>Gunneridae</taxon>
        <taxon>Pentapetalae</taxon>
        <taxon>rosids</taxon>
        <taxon>fabids</taxon>
        <taxon>Fabales</taxon>
        <taxon>Fabaceae</taxon>
        <taxon>Papilionoideae</taxon>
        <taxon>50 kb inversion clade</taxon>
        <taxon>genistoids sensu lato</taxon>
        <taxon>core genistoids</taxon>
        <taxon>Genisteae</taxon>
        <taxon>Lupinus</taxon>
    </lineage>
</organism>
<dbReference type="Proteomes" id="UP000447434">
    <property type="component" value="Chromosome 4"/>
</dbReference>
<evidence type="ECO:0000256" key="4">
    <source>
        <dbReference type="ARBA" id="ARBA00023242"/>
    </source>
</evidence>
<evidence type="ECO:0000256" key="5">
    <source>
        <dbReference type="SAM" id="Phobius"/>
    </source>
</evidence>
<keyword evidence="5" id="KW-1133">Transmembrane helix</keyword>
<dbReference type="GO" id="GO:0006355">
    <property type="term" value="P:regulation of DNA-templated transcription"/>
    <property type="evidence" value="ECO:0007669"/>
    <property type="project" value="InterPro"/>
</dbReference>
<comment type="subcellular location">
    <subcellularLocation>
        <location evidence="1">Nucleus</location>
    </subcellularLocation>
</comment>
<evidence type="ECO:0000313" key="6">
    <source>
        <dbReference type="EMBL" id="KAE9614825.1"/>
    </source>
</evidence>
<keyword evidence="5" id="KW-0812">Transmembrane</keyword>
<sequence length="180" mass="20795">MVVHILLTPIQMQWEPASLALTFFSLVFFIHITLFSFSHSSMEEENHPQTTTLPTFLKQDSSMLPHAVHKSLHLLRRSRRLWRRHGIRELIKEEEVMTVKEENNDKGCVVKEEEEEEEEEVENKINALKKIVPNGESLGMDKLFDETAGYIMALQSQVKALKTLASFFENLEKDKTKLGG</sequence>
<feature type="transmembrane region" description="Helical" evidence="5">
    <location>
        <begin position="17"/>
        <end position="37"/>
    </location>
</feature>